<evidence type="ECO:0000256" key="12">
    <source>
        <dbReference type="SAM" id="Phobius"/>
    </source>
</evidence>
<feature type="transmembrane region" description="Helical" evidence="12">
    <location>
        <begin position="98"/>
        <end position="120"/>
    </location>
</feature>
<dbReference type="EMBL" id="JAUZVZ010000038">
    <property type="protein sequence ID" value="MDP4537884.1"/>
    <property type="molecule type" value="Genomic_DNA"/>
</dbReference>
<accession>A0ABT9H3H9</accession>
<evidence type="ECO:0000313" key="14">
    <source>
        <dbReference type="Proteomes" id="UP001231616"/>
    </source>
</evidence>
<gene>
    <name evidence="13" type="primary">lptF</name>
    <name evidence="13" type="ORF">Q3O60_17010</name>
</gene>
<evidence type="ECO:0000256" key="8">
    <source>
        <dbReference type="ARBA" id="ARBA00022692"/>
    </source>
</evidence>
<keyword evidence="5" id="KW-0813">Transport</keyword>
<keyword evidence="9 12" id="KW-1133">Transmembrane helix</keyword>
<feature type="transmembrane region" description="Helical" evidence="12">
    <location>
        <begin position="270"/>
        <end position="291"/>
    </location>
</feature>
<comment type="caution">
    <text evidence="13">The sequence shown here is derived from an EMBL/GenBank/DDBJ whole genome shotgun (WGS) entry which is preliminary data.</text>
</comment>
<comment type="function">
    <text evidence="1">Part of the ABC transporter complex LptBFG involved in the translocation of lipopolysaccharide (LPS) from the inner membrane to the outer membrane.</text>
</comment>
<comment type="subcellular location">
    <subcellularLocation>
        <location evidence="2">Cell inner membrane</location>
        <topology evidence="2">Multi-pass membrane protein</topology>
    </subcellularLocation>
</comment>
<keyword evidence="8 12" id="KW-0812">Transmembrane</keyword>
<feature type="transmembrane region" description="Helical" evidence="12">
    <location>
        <begin position="336"/>
        <end position="353"/>
    </location>
</feature>
<evidence type="ECO:0000256" key="5">
    <source>
        <dbReference type="ARBA" id="ARBA00022448"/>
    </source>
</evidence>
<feature type="transmembrane region" description="Helical" evidence="12">
    <location>
        <begin position="56"/>
        <end position="77"/>
    </location>
</feature>
<name>A0ABT9H3H9_9GAMM</name>
<evidence type="ECO:0000256" key="1">
    <source>
        <dbReference type="ARBA" id="ARBA00002265"/>
    </source>
</evidence>
<dbReference type="Pfam" id="PF03739">
    <property type="entry name" value="LptF_LptG"/>
    <property type="match status" value="1"/>
</dbReference>
<dbReference type="RefSeq" id="WP_305895130.1">
    <property type="nucleotide sequence ID" value="NZ_JAUZVZ010000038.1"/>
</dbReference>
<dbReference type="InterPro" id="IPR005495">
    <property type="entry name" value="LptG/LptF_permease"/>
</dbReference>
<evidence type="ECO:0000256" key="11">
    <source>
        <dbReference type="ARBA" id="ARBA00026081"/>
    </source>
</evidence>
<protein>
    <recommendedName>
        <fullName evidence="4">Lipopolysaccharide export system permease protein LptF</fullName>
    </recommendedName>
</protein>
<feature type="transmembrane region" description="Helical" evidence="12">
    <location>
        <begin position="12"/>
        <end position="36"/>
    </location>
</feature>
<dbReference type="Proteomes" id="UP001231616">
    <property type="component" value="Unassembled WGS sequence"/>
</dbReference>
<reference evidence="13 14" key="1">
    <citation type="submission" date="2023-08" db="EMBL/GenBank/DDBJ databases">
        <authorList>
            <person name="Joshi A."/>
            <person name="Thite S."/>
        </authorList>
    </citation>
    <scope>NUCLEOTIDE SEQUENCE [LARGE SCALE GENOMIC DNA]</scope>
    <source>
        <strain evidence="13 14">AC40</strain>
    </source>
</reference>
<evidence type="ECO:0000256" key="10">
    <source>
        <dbReference type="ARBA" id="ARBA00023136"/>
    </source>
</evidence>
<evidence type="ECO:0000313" key="13">
    <source>
        <dbReference type="EMBL" id="MDP4537884.1"/>
    </source>
</evidence>
<dbReference type="NCBIfam" id="TIGR04407">
    <property type="entry name" value="LptF_YjgP"/>
    <property type="match status" value="1"/>
</dbReference>
<comment type="subunit">
    <text evidence="11">Component of the lipopolysaccharide transport and assembly complex. The LptBFG transporter is composed of two ATP-binding proteins (LptB) and two transmembrane proteins (LptF and LptG).</text>
</comment>
<feature type="transmembrane region" description="Helical" evidence="12">
    <location>
        <begin position="303"/>
        <end position="324"/>
    </location>
</feature>
<evidence type="ECO:0000256" key="3">
    <source>
        <dbReference type="ARBA" id="ARBA00007725"/>
    </source>
</evidence>
<evidence type="ECO:0000256" key="7">
    <source>
        <dbReference type="ARBA" id="ARBA00022519"/>
    </source>
</evidence>
<evidence type="ECO:0000256" key="6">
    <source>
        <dbReference type="ARBA" id="ARBA00022475"/>
    </source>
</evidence>
<comment type="similarity">
    <text evidence="3">Belongs to the LptF/LptG family.</text>
</comment>
<evidence type="ECO:0000256" key="4">
    <source>
        <dbReference type="ARBA" id="ARBA00014213"/>
    </source>
</evidence>
<keyword evidence="6" id="KW-1003">Cell membrane</keyword>
<evidence type="ECO:0000256" key="2">
    <source>
        <dbReference type="ARBA" id="ARBA00004429"/>
    </source>
</evidence>
<keyword evidence="10 12" id="KW-0472">Membrane</keyword>
<keyword evidence="14" id="KW-1185">Reference proteome</keyword>
<dbReference type="PANTHER" id="PTHR33529:SF7">
    <property type="entry name" value="LIPOPOLYSACCHARIDE EXPORT SYSTEM PERMEASE PROTEIN LPTF"/>
    <property type="match status" value="1"/>
</dbReference>
<evidence type="ECO:0000256" key="9">
    <source>
        <dbReference type="ARBA" id="ARBA00022989"/>
    </source>
</evidence>
<keyword evidence="7" id="KW-0997">Cell inner membrane</keyword>
<organism evidence="13 14">
    <name type="scientific">Alkalimonas collagenimarina</name>
    <dbReference type="NCBI Taxonomy" id="400390"/>
    <lineage>
        <taxon>Bacteria</taxon>
        <taxon>Pseudomonadati</taxon>
        <taxon>Pseudomonadota</taxon>
        <taxon>Gammaproteobacteria</taxon>
        <taxon>Alkalimonas</taxon>
    </lineage>
</organism>
<dbReference type="InterPro" id="IPR030922">
    <property type="entry name" value="LptF"/>
</dbReference>
<proteinExistence type="inferred from homology"/>
<dbReference type="PANTHER" id="PTHR33529">
    <property type="entry name" value="SLR0882 PROTEIN-RELATED"/>
    <property type="match status" value="1"/>
</dbReference>
<sequence>MIIFRYLIAEVVKAQLAVFVILMTIIMSQRFVRILADASEGDLPAQLVLTMVGLKLPQLALIILPLSAFLGIFVALGRIYADSEMTILHATGVSERKITGYVLGWSVLLALGAAWVSMALSPWSMEREYQVMERVESDVGLYSLVPGRFQQTSNERAVLFVHDIGRGSGELSKVFVAQSEMKDGKLHHSIVYAQSGAVLDDPSGAQRLVLEKGRRYSGQIQQPPFEVIEFGRYQLQIREQEVEHRRRKLSSLSTVELLQQQHDPEAIAEWHWRMAIPLSIVLLAMIAVPLSRVNPRQGKFGRLLPALGLYLGYYMLLIVTRSALENGQLPGWLGMWWIHLSALLMGLGLLLQQHPVMRRLQRRLKAGGAA</sequence>